<dbReference type="AlphaFoldDB" id="A0A2N4TJD0"/>
<name>A0A2N4TJD0_RALPI</name>
<keyword evidence="5 7" id="KW-1133">Transmembrane helix</keyword>
<dbReference type="GO" id="GO:0005886">
    <property type="term" value="C:plasma membrane"/>
    <property type="evidence" value="ECO:0007669"/>
    <property type="project" value="UniProtKB-SubCell"/>
</dbReference>
<dbReference type="Proteomes" id="UP000234456">
    <property type="component" value="Unassembled WGS sequence"/>
</dbReference>
<feature type="domain" description="ABC transmembrane type-1" evidence="8">
    <location>
        <begin position="148"/>
        <end position="329"/>
    </location>
</feature>
<protein>
    <submittedName>
        <fullName evidence="9">Sulfonate ABC transporter permease</fullName>
    </submittedName>
</protein>
<dbReference type="PROSITE" id="PS50928">
    <property type="entry name" value="ABC_TM1"/>
    <property type="match status" value="1"/>
</dbReference>
<dbReference type="EMBL" id="PKQE01000010">
    <property type="protein sequence ID" value="PLC39812.1"/>
    <property type="molecule type" value="Genomic_DNA"/>
</dbReference>
<evidence type="ECO:0000313" key="9">
    <source>
        <dbReference type="EMBL" id="PLC39812.1"/>
    </source>
</evidence>
<dbReference type="RefSeq" id="WP_102067704.1">
    <property type="nucleotide sequence ID" value="NZ_PKQE01000010.1"/>
</dbReference>
<dbReference type="OrthoDB" id="9804353at2"/>
<dbReference type="PANTHER" id="PTHR30151">
    <property type="entry name" value="ALKANE SULFONATE ABC TRANSPORTER-RELATED, MEMBRANE SUBUNIT"/>
    <property type="match status" value="1"/>
</dbReference>
<evidence type="ECO:0000256" key="6">
    <source>
        <dbReference type="ARBA" id="ARBA00023136"/>
    </source>
</evidence>
<dbReference type="InterPro" id="IPR035906">
    <property type="entry name" value="MetI-like_sf"/>
</dbReference>
<keyword evidence="3" id="KW-1003">Cell membrane</keyword>
<evidence type="ECO:0000256" key="7">
    <source>
        <dbReference type="RuleBase" id="RU363032"/>
    </source>
</evidence>
<dbReference type="CDD" id="cd06261">
    <property type="entry name" value="TM_PBP2"/>
    <property type="match status" value="1"/>
</dbReference>
<feature type="transmembrane region" description="Helical" evidence="7">
    <location>
        <begin position="304"/>
        <end position="329"/>
    </location>
</feature>
<reference evidence="9 10" key="1">
    <citation type="submission" date="2017-12" db="EMBL/GenBank/DDBJ databases">
        <title>Draft genome sequence of Ralstonia pickettii 52.</title>
        <authorList>
            <person name="Zheng B."/>
        </authorList>
    </citation>
    <scope>NUCLEOTIDE SEQUENCE [LARGE SCALE GENOMIC DNA]</scope>
    <source>
        <strain evidence="9 10">52</strain>
    </source>
</reference>
<keyword evidence="4 7" id="KW-0812">Transmembrane</keyword>
<dbReference type="Pfam" id="PF00528">
    <property type="entry name" value="BPD_transp_1"/>
    <property type="match status" value="1"/>
</dbReference>
<comment type="similarity">
    <text evidence="7">Belongs to the binding-protein-dependent transport system permease family.</text>
</comment>
<dbReference type="InterPro" id="IPR000515">
    <property type="entry name" value="MetI-like"/>
</dbReference>
<evidence type="ECO:0000256" key="1">
    <source>
        <dbReference type="ARBA" id="ARBA00004651"/>
    </source>
</evidence>
<evidence type="ECO:0000256" key="3">
    <source>
        <dbReference type="ARBA" id="ARBA00022475"/>
    </source>
</evidence>
<proteinExistence type="inferred from homology"/>
<organism evidence="9 10">
    <name type="scientific">Ralstonia pickettii</name>
    <name type="common">Burkholderia pickettii</name>
    <dbReference type="NCBI Taxonomy" id="329"/>
    <lineage>
        <taxon>Bacteria</taxon>
        <taxon>Pseudomonadati</taxon>
        <taxon>Pseudomonadota</taxon>
        <taxon>Betaproteobacteria</taxon>
        <taxon>Burkholderiales</taxon>
        <taxon>Burkholderiaceae</taxon>
        <taxon>Ralstonia</taxon>
    </lineage>
</organism>
<dbReference type="SUPFAM" id="SSF161098">
    <property type="entry name" value="MetI-like"/>
    <property type="match status" value="1"/>
</dbReference>
<evidence type="ECO:0000256" key="4">
    <source>
        <dbReference type="ARBA" id="ARBA00022692"/>
    </source>
</evidence>
<feature type="transmembrane region" description="Helical" evidence="7">
    <location>
        <begin position="187"/>
        <end position="206"/>
    </location>
</feature>
<feature type="transmembrane region" description="Helical" evidence="7">
    <location>
        <begin position="26"/>
        <end position="46"/>
    </location>
</feature>
<evidence type="ECO:0000313" key="10">
    <source>
        <dbReference type="Proteomes" id="UP000234456"/>
    </source>
</evidence>
<feature type="transmembrane region" description="Helical" evidence="7">
    <location>
        <begin position="66"/>
        <end position="86"/>
    </location>
</feature>
<dbReference type="PANTHER" id="PTHR30151:SF0">
    <property type="entry name" value="ABC TRANSPORTER PERMEASE PROTEIN MJ0413-RELATED"/>
    <property type="match status" value="1"/>
</dbReference>
<comment type="caution">
    <text evidence="9">The sequence shown here is derived from an EMBL/GenBank/DDBJ whole genome shotgun (WGS) entry which is preliminary data.</text>
</comment>
<feature type="transmembrane region" description="Helical" evidence="7">
    <location>
        <begin position="98"/>
        <end position="115"/>
    </location>
</feature>
<feature type="transmembrane region" description="Helical" evidence="7">
    <location>
        <begin position="212"/>
        <end position="233"/>
    </location>
</feature>
<keyword evidence="6 7" id="KW-0472">Membrane</keyword>
<evidence type="ECO:0000256" key="5">
    <source>
        <dbReference type="ARBA" id="ARBA00022989"/>
    </source>
</evidence>
<keyword evidence="2 7" id="KW-0813">Transport</keyword>
<sequence>MSTIPQTLEAPAALSNPFADAVERGGAWRTGAVAALAWAAFGLLTWRWPNHVVGFSDWAFTAELGVAALIVGIALFVVALAGGHVAPLRPVQEALHPAGPWLIAVPAVLALWEVLTAKSGALPTPFFAPPQALIEVYSEDWPRLGDSVLNTLKLLGIGYLLGALTGFLVGVSIGWSRAVGYWVHPVLRILGPLPATALLPITFYFFPSSYSAAAFLIALASGFPVAVLTWSGVAGVSKSYYDVARTLGASNAFLVLRVAIPAALPQVFVGLFMGLGASFTVLVTAEMMGVKSGLGWYLTWAQGWASYVNMYAALIVMALLFSSIITLLFKVRDRALVWQKGTLKW</sequence>
<dbReference type="GO" id="GO:0055085">
    <property type="term" value="P:transmembrane transport"/>
    <property type="evidence" value="ECO:0007669"/>
    <property type="project" value="InterPro"/>
</dbReference>
<evidence type="ECO:0000256" key="2">
    <source>
        <dbReference type="ARBA" id="ARBA00022448"/>
    </source>
</evidence>
<comment type="subcellular location">
    <subcellularLocation>
        <location evidence="1 7">Cell membrane</location>
        <topology evidence="1 7">Multi-pass membrane protein</topology>
    </subcellularLocation>
</comment>
<accession>A0A2N4TJD0</accession>
<feature type="transmembrane region" description="Helical" evidence="7">
    <location>
        <begin position="154"/>
        <end position="175"/>
    </location>
</feature>
<dbReference type="Gene3D" id="1.10.3720.10">
    <property type="entry name" value="MetI-like"/>
    <property type="match status" value="1"/>
</dbReference>
<gene>
    <name evidence="9" type="ORF">C0Q88_25755</name>
</gene>
<evidence type="ECO:0000259" key="8">
    <source>
        <dbReference type="PROSITE" id="PS50928"/>
    </source>
</evidence>
<feature type="transmembrane region" description="Helical" evidence="7">
    <location>
        <begin position="254"/>
        <end position="284"/>
    </location>
</feature>